<organism evidence="8 9">
    <name type="scientific">Nyssa sinensis</name>
    <dbReference type="NCBI Taxonomy" id="561372"/>
    <lineage>
        <taxon>Eukaryota</taxon>
        <taxon>Viridiplantae</taxon>
        <taxon>Streptophyta</taxon>
        <taxon>Embryophyta</taxon>
        <taxon>Tracheophyta</taxon>
        <taxon>Spermatophyta</taxon>
        <taxon>Magnoliopsida</taxon>
        <taxon>eudicotyledons</taxon>
        <taxon>Gunneridae</taxon>
        <taxon>Pentapetalae</taxon>
        <taxon>asterids</taxon>
        <taxon>Cornales</taxon>
        <taxon>Nyssaceae</taxon>
        <taxon>Nyssa</taxon>
    </lineage>
</organism>
<sequence>MKSLGYGASFVHLKGNTSKFKLSRVFPKESEFNYAKFIIIHIKAFKSVSRKPTHDFLSLYSPVHQDPRPSQGGYLKTRDFLQLEQGGRNNGKEESTVEKTTSEKPLPPAPAPSVERLLPGGIGTYKSVVQKGKTGKENIAGDSHVIRDAGMKIGGQWTTSERLSQSSSNSLRNSTPFSSLSSSQPSSVQKNQSLMNIIKTAKGTHEEEDDDEDDFDLKKEPSSHYKGNLTVKVDGKSTDQKANTPRSKHSATEQRRRSKINDRFQMLRELIPHSDQKRDKASFLLEVIEYIQVLQEKVHKYEGSYQGWNHDPAKLMPWRNNHRPVRRFC</sequence>
<dbReference type="CDD" id="cd11453">
    <property type="entry name" value="bHLH_AtBIM_like"/>
    <property type="match status" value="1"/>
</dbReference>
<dbReference type="GO" id="GO:0003677">
    <property type="term" value="F:DNA binding"/>
    <property type="evidence" value="ECO:0007669"/>
    <property type="project" value="UniProtKB-KW"/>
</dbReference>
<reference evidence="8 9" key="1">
    <citation type="submission" date="2019-09" db="EMBL/GenBank/DDBJ databases">
        <title>A chromosome-level genome assembly of the Chinese tupelo Nyssa sinensis.</title>
        <authorList>
            <person name="Yang X."/>
            <person name="Kang M."/>
            <person name="Yang Y."/>
            <person name="Xiong H."/>
            <person name="Wang M."/>
            <person name="Zhang Z."/>
            <person name="Wang Z."/>
            <person name="Wu H."/>
            <person name="Ma T."/>
            <person name="Liu J."/>
            <person name="Xi Z."/>
        </authorList>
    </citation>
    <scope>NUCLEOTIDE SEQUENCE [LARGE SCALE GENOMIC DNA]</scope>
    <source>
        <strain evidence="8">J267</strain>
        <tissue evidence="8">Leaf</tissue>
    </source>
</reference>
<feature type="compositionally biased region" description="Basic and acidic residues" evidence="6">
    <location>
        <begin position="250"/>
        <end position="259"/>
    </location>
</feature>
<feature type="compositionally biased region" description="Basic and acidic residues" evidence="6">
    <location>
        <begin position="90"/>
        <end position="102"/>
    </location>
</feature>
<dbReference type="PROSITE" id="PS50888">
    <property type="entry name" value="BHLH"/>
    <property type="match status" value="1"/>
</dbReference>
<dbReference type="Gene3D" id="4.10.280.10">
    <property type="entry name" value="Helix-loop-helix DNA-binding domain"/>
    <property type="match status" value="1"/>
</dbReference>
<dbReference type="FunFam" id="4.10.280.10:FF:000093">
    <property type="entry name" value="BHLH domain class transcription factor"/>
    <property type="match status" value="1"/>
</dbReference>
<dbReference type="OrthoDB" id="690068at2759"/>
<dbReference type="GO" id="GO:0046983">
    <property type="term" value="F:protein dimerization activity"/>
    <property type="evidence" value="ECO:0007669"/>
    <property type="project" value="InterPro"/>
</dbReference>
<keyword evidence="9" id="KW-1185">Reference proteome</keyword>
<dbReference type="InterPro" id="IPR011598">
    <property type="entry name" value="bHLH_dom"/>
</dbReference>
<evidence type="ECO:0000256" key="2">
    <source>
        <dbReference type="ARBA" id="ARBA00023015"/>
    </source>
</evidence>
<dbReference type="PANTHER" id="PTHR46412:SF3">
    <property type="entry name" value="TRANSCRIPTION FACTOR BIM1"/>
    <property type="match status" value="1"/>
</dbReference>
<feature type="compositionally biased region" description="Low complexity" evidence="6">
    <location>
        <begin position="159"/>
        <end position="193"/>
    </location>
</feature>
<dbReference type="InterPro" id="IPR036638">
    <property type="entry name" value="HLH_DNA-bd_sf"/>
</dbReference>
<dbReference type="GO" id="GO:0003700">
    <property type="term" value="F:DNA-binding transcription factor activity"/>
    <property type="evidence" value="ECO:0007669"/>
    <property type="project" value="InterPro"/>
</dbReference>
<evidence type="ECO:0000259" key="7">
    <source>
        <dbReference type="PROSITE" id="PS50888"/>
    </source>
</evidence>
<evidence type="ECO:0000256" key="3">
    <source>
        <dbReference type="ARBA" id="ARBA00023125"/>
    </source>
</evidence>
<feature type="region of interest" description="Disordered" evidence="6">
    <location>
        <begin position="159"/>
        <end position="259"/>
    </location>
</feature>
<keyword evidence="5" id="KW-0539">Nucleus</keyword>
<dbReference type="AlphaFoldDB" id="A0A5J5BI36"/>
<dbReference type="Proteomes" id="UP000325577">
    <property type="component" value="Linkage Group LG12"/>
</dbReference>
<keyword evidence="3" id="KW-0238">DNA-binding</keyword>
<gene>
    <name evidence="8" type="ORF">F0562_023510</name>
</gene>
<dbReference type="PANTHER" id="PTHR46412">
    <property type="entry name" value="BES1-INTERACTING MYC-LIKE PROTEIN"/>
    <property type="match status" value="1"/>
</dbReference>
<evidence type="ECO:0000256" key="1">
    <source>
        <dbReference type="ARBA" id="ARBA00004123"/>
    </source>
</evidence>
<keyword evidence="4" id="KW-0804">Transcription</keyword>
<dbReference type="GO" id="GO:0005634">
    <property type="term" value="C:nucleus"/>
    <property type="evidence" value="ECO:0007669"/>
    <property type="project" value="UniProtKB-SubCell"/>
</dbReference>
<dbReference type="InterPro" id="IPR044295">
    <property type="entry name" value="BIM1/2/3"/>
</dbReference>
<evidence type="ECO:0000256" key="6">
    <source>
        <dbReference type="SAM" id="MobiDB-lite"/>
    </source>
</evidence>
<accession>A0A5J5BI36</accession>
<comment type="subcellular location">
    <subcellularLocation>
        <location evidence="1">Nucleus</location>
    </subcellularLocation>
</comment>
<proteinExistence type="predicted"/>
<evidence type="ECO:0000313" key="8">
    <source>
        <dbReference type="EMBL" id="KAA8542354.1"/>
    </source>
</evidence>
<evidence type="ECO:0000256" key="4">
    <source>
        <dbReference type="ARBA" id="ARBA00023163"/>
    </source>
</evidence>
<protein>
    <recommendedName>
        <fullName evidence="7">BHLH domain-containing protein</fullName>
    </recommendedName>
</protein>
<feature type="region of interest" description="Disordered" evidence="6">
    <location>
        <begin position="82"/>
        <end position="119"/>
    </location>
</feature>
<evidence type="ECO:0000313" key="9">
    <source>
        <dbReference type="Proteomes" id="UP000325577"/>
    </source>
</evidence>
<dbReference type="SUPFAM" id="SSF47459">
    <property type="entry name" value="HLH, helix-loop-helix DNA-binding domain"/>
    <property type="match status" value="1"/>
</dbReference>
<keyword evidence="2" id="KW-0805">Transcription regulation</keyword>
<dbReference type="SMART" id="SM00353">
    <property type="entry name" value="HLH"/>
    <property type="match status" value="1"/>
</dbReference>
<name>A0A5J5BI36_9ASTE</name>
<dbReference type="Pfam" id="PF00010">
    <property type="entry name" value="HLH"/>
    <property type="match status" value="1"/>
</dbReference>
<dbReference type="GO" id="GO:0006351">
    <property type="term" value="P:DNA-templated transcription"/>
    <property type="evidence" value="ECO:0007669"/>
    <property type="project" value="InterPro"/>
</dbReference>
<dbReference type="EMBL" id="CM018035">
    <property type="protein sequence ID" value="KAA8542354.1"/>
    <property type="molecule type" value="Genomic_DNA"/>
</dbReference>
<feature type="compositionally biased region" description="Acidic residues" evidence="6">
    <location>
        <begin position="206"/>
        <end position="215"/>
    </location>
</feature>
<evidence type="ECO:0000256" key="5">
    <source>
        <dbReference type="ARBA" id="ARBA00023242"/>
    </source>
</evidence>
<feature type="domain" description="BHLH" evidence="7">
    <location>
        <begin position="244"/>
        <end position="294"/>
    </location>
</feature>